<reference evidence="2" key="2">
    <citation type="journal article" date="2023" name="BMC Genomics">
        <title>Pest status, molecular evolution, and epigenetic factors derived from the genome assembly of Frankliniella fusca, a thysanopteran phytovirus vector.</title>
        <authorList>
            <person name="Catto M.A."/>
            <person name="Labadie P.E."/>
            <person name="Jacobson A.L."/>
            <person name="Kennedy G.G."/>
            <person name="Srinivasan R."/>
            <person name="Hunt B.G."/>
        </authorList>
    </citation>
    <scope>NUCLEOTIDE SEQUENCE</scope>
    <source>
        <strain evidence="2">PL_HMW_Pooled</strain>
    </source>
</reference>
<feature type="compositionally biased region" description="Low complexity" evidence="1">
    <location>
        <begin position="34"/>
        <end position="50"/>
    </location>
</feature>
<feature type="region of interest" description="Disordered" evidence="1">
    <location>
        <begin position="23"/>
        <end position="107"/>
    </location>
</feature>
<feature type="compositionally biased region" description="Basic and acidic residues" evidence="1">
    <location>
        <begin position="91"/>
        <end position="101"/>
    </location>
</feature>
<sequence length="107" mass="10777">ARTGERACLGVAGLQPSRECTFARGAGGGGSVPSRAWTGARAGGASSASSVPSPMTRPAGVDRLDGGAAGAVRVDPAVRDPDLRGVGAVHVDCRDKNEQHGVRTSRR</sequence>
<evidence type="ECO:0000313" key="2">
    <source>
        <dbReference type="EMBL" id="KAK3911474.1"/>
    </source>
</evidence>
<dbReference type="AlphaFoldDB" id="A0AAE1GYM4"/>
<protein>
    <submittedName>
        <fullName evidence="2">Death-inducer obliterator 1</fullName>
    </submittedName>
</protein>
<keyword evidence="3" id="KW-1185">Reference proteome</keyword>
<reference evidence="2" key="1">
    <citation type="submission" date="2021-07" db="EMBL/GenBank/DDBJ databases">
        <authorList>
            <person name="Catto M.A."/>
            <person name="Jacobson A."/>
            <person name="Kennedy G."/>
            <person name="Labadie P."/>
            <person name="Hunt B.G."/>
            <person name="Srinivasan R."/>
        </authorList>
    </citation>
    <scope>NUCLEOTIDE SEQUENCE</scope>
    <source>
        <strain evidence="2">PL_HMW_Pooled</strain>
        <tissue evidence="2">Head</tissue>
    </source>
</reference>
<comment type="caution">
    <text evidence="2">The sequence shown here is derived from an EMBL/GenBank/DDBJ whole genome shotgun (WGS) entry which is preliminary data.</text>
</comment>
<organism evidence="2 3">
    <name type="scientific">Frankliniella fusca</name>
    <dbReference type="NCBI Taxonomy" id="407009"/>
    <lineage>
        <taxon>Eukaryota</taxon>
        <taxon>Metazoa</taxon>
        <taxon>Ecdysozoa</taxon>
        <taxon>Arthropoda</taxon>
        <taxon>Hexapoda</taxon>
        <taxon>Insecta</taxon>
        <taxon>Pterygota</taxon>
        <taxon>Neoptera</taxon>
        <taxon>Paraneoptera</taxon>
        <taxon>Thysanoptera</taxon>
        <taxon>Terebrantia</taxon>
        <taxon>Thripoidea</taxon>
        <taxon>Thripidae</taxon>
        <taxon>Frankliniella</taxon>
    </lineage>
</organism>
<evidence type="ECO:0000313" key="3">
    <source>
        <dbReference type="Proteomes" id="UP001219518"/>
    </source>
</evidence>
<dbReference type="EMBL" id="JAHWGI010000268">
    <property type="protein sequence ID" value="KAK3911474.1"/>
    <property type="molecule type" value="Genomic_DNA"/>
</dbReference>
<dbReference type="Proteomes" id="UP001219518">
    <property type="component" value="Unassembled WGS sequence"/>
</dbReference>
<accession>A0AAE1GYM4</accession>
<name>A0AAE1GYM4_9NEOP</name>
<feature type="non-terminal residue" evidence="2">
    <location>
        <position position="1"/>
    </location>
</feature>
<proteinExistence type="predicted"/>
<gene>
    <name evidence="2" type="ORF">KUF71_021202</name>
</gene>
<evidence type="ECO:0000256" key="1">
    <source>
        <dbReference type="SAM" id="MobiDB-lite"/>
    </source>
</evidence>